<reference evidence="5 6" key="1">
    <citation type="submission" date="2016-10" db="EMBL/GenBank/DDBJ databases">
        <authorList>
            <person name="de Groot N.N."/>
        </authorList>
    </citation>
    <scope>NUCLEOTIDE SEQUENCE [LARGE SCALE GENOMIC DNA]</scope>
    <source>
        <strain evidence="5 6">SP2</strain>
    </source>
</reference>
<keyword evidence="2" id="KW-0479">Metal-binding</keyword>
<dbReference type="Gene3D" id="3.40.30.10">
    <property type="entry name" value="Glutaredoxin"/>
    <property type="match status" value="1"/>
</dbReference>
<dbReference type="OMA" id="DAGNWHF"/>
<feature type="compositionally biased region" description="Basic and acidic residues" evidence="4">
    <location>
        <begin position="46"/>
        <end position="60"/>
    </location>
</feature>
<dbReference type="AlphaFoldDB" id="A0A1I3RHA2"/>
<dbReference type="CDD" id="cd02968">
    <property type="entry name" value="SCO"/>
    <property type="match status" value="1"/>
</dbReference>
<feature type="disulfide bond" description="Redox-active" evidence="3">
    <location>
        <begin position="95"/>
        <end position="100"/>
    </location>
</feature>
<evidence type="ECO:0000256" key="1">
    <source>
        <dbReference type="ARBA" id="ARBA00010996"/>
    </source>
</evidence>
<evidence type="ECO:0000313" key="5">
    <source>
        <dbReference type="EMBL" id="SFJ45943.1"/>
    </source>
</evidence>
<evidence type="ECO:0000256" key="4">
    <source>
        <dbReference type="SAM" id="MobiDB-lite"/>
    </source>
</evidence>
<feature type="binding site" evidence="2">
    <location>
        <position position="100"/>
    </location>
    <ligand>
        <name>Cu cation</name>
        <dbReference type="ChEBI" id="CHEBI:23378"/>
    </ligand>
</feature>
<evidence type="ECO:0000313" key="6">
    <source>
        <dbReference type="Proteomes" id="UP000182829"/>
    </source>
</evidence>
<proteinExistence type="inferred from homology"/>
<accession>A0A1I3RHA2</accession>
<keyword evidence="2" id="KW-0186">Copper</keyword>
<name>A0A1I3RHA2_9EURY</name>
<dbReference type="OrthoDB" id="27579at2157"/>
<evidence type="ECO:0000256" key="2">
    <source>
        <dbReference type="PIRSR" id="PIRSR603782-1"/>
    </source>
</evidence>
<dbReference type="PROSITE" id="PS51257">
    <property type="entry name" value="PROKAR_LIPOPROTEIN"/>
    <property type="match status" value="1"/>
</dbReference>
<dbReference type="GeneID" id="14209291"/>
<comment type="similarity">
    <text evidence="1">Belongs to the SCO1/2 family.</text>
</comment>
<dbReference type="EMBL" id="FORO01000031">
    <property type="protein sequence ID" value="SFJ45943.1"/>
    <property type="molecule type" value="Genomic_DNA"/>
</dbReference>
<dbReference type="GO" id="GO:0046872">
    <property type="term" value="F:metal ion binding"/>
    <property type="evidence" value="ECO:0007669"/>
    <property type="project" value="UniProtKB-KW"/>
</dbReference>
<sequence length="261" mass="28918">MERRTYLRSLGAASTVGVAGLAGCLEESLGAVGLGDGGETVLGPPDEERGEPSHPIHGDEFPPFSLPDPITDEPVSRRDFVGERTFLMTYLFTECPDGACPALLQIFRQIQEDAAQRGYSDELALLPMTFDPERDTAERLAEYGDRQGVDYEADNWHFLRPESYEEGKALLHDEFGMRIERVEGDDLEEHGDHEDHDHGHDDYSFTHINLVLLVNEAGIVERAYPRALVAEAGGGVRTILADTQAVVTAQNDHLDVDDERQ</sequence>
<dbReference type="RefSeq" id="WP_015233818.1">
    <property type="nucleotide sequence ID" value="NZ_FORO01000031.1"/>
</dbReference>
<dbReference type="SUPFAM" id="SSF52833">
    <property type="entry name" value="Thioredoxin-like"/>
    <property type="match status" value="1"/>
</dbReference>
<dbReference type="InterPro" id="IPR003782">
    <property type="entry name" value="SCO1/SenC"/>
</dbReference>
<dbReference type="Proteomes" id="UP000182829">
    <property type="component" value="Unassembled WGS sequence"/>
</dbReference>
<keyword evidence="3" id="KW-1015">Disulfide bond</keyword>
<feature type="region of interest" description="Disordered" evidence="4">
    <location>
        <begin position="35"/>
        <end position="66"/>
    </location>
</feature>
<evidence type="ECO:0000256" key="3">
    <source>
        <dbReference type="PIRSR" id="PIRSR603782-2"/>
    </source>
</evidence>
<organism evidence="5 6">
    <name type="scientific">Natronobacterium gregoryi</name>
    <dbReference type="NCBI Taxonomy" id="44930"/>
    <lineage>
        <taxon>Archaea</taxon>
        <taxon>Methanobacteriati</taxon>
        <taxon>Methanobacteriota</taxon>
        <taxon>Stenosarchaea group</taxon>
        <taxon>Halobacteria</taxon>
        <taxon>Halobacteriales</taxon>
        <taxon>Natrialbaceae</taxon>
        <taxon>Natronobacterium</taxon>
    </lineage>
</organism>
<protein>
    <submittedName>
        <fullName evidence="5">Protein SCO1/2</fullName>
    </submittedName>
</protein>
<gene>
    <name evidence="5" type="ORF">SAMN05443661_13120</name>
</gene>
<feature type="binding site" evidence="2">
    <location>
        <position position="95"/>
    </location>
    <ligand>
        <name>Cu cation</name>
        <dbReference type="ChEBI" id="CHEBI:23378"/>
    </ligand>
</feature>
<dbReference type="InterPro" id="IPR036249">
    <property type="entry name" value="Thioredoxin-like_sf"/>
</dbReference>
<dbReference type="Pfam" id="PF02630">
    <property type="entry name" value="SCO1-SenC"/>
    <property type="match status" value="1"/>
</dbReference>